<dbReference type="PANTHER" id="PTHR45431">
    <property type="entry name" value="RHODANESE-LIKE DOMAIN-CONTAINING PROTEIN 15, CHLOROPLASTIC"/>
    <property type="match status" value="1"/>
</dbReference>
<dbReference type="InterPro" id="IPR036873">
    <property type="entry name" value="Rhodanese-like_dom_sf"/>
</dbReference>
<dbReference type="EMBL" id="JELX01004327">
    <property type="protein sequence ID" value="KYF48901.1"/>
    <property type="molecule type" value="Genomic_DNA"/>
</dbReference>
<dbReference type="Pfam" id="PF00581">
    <property type="entry name" value="Rhodanese"/>
    <property type="match status" value="1"/>
</dbReference>
<accession>A0A150P1D8</accession>
<proteinExistence type="predicted"/>
<dbReference type="PROSITE" id="PS50206">
    <property type="entry name" value="RHODANESE_3"/>
    <property type="match status" value="1"/>
</dbReference>
<dbReference type="AlphaFoldDB" id="A0A150P1D8"/>
<dbReference type="SUPFAM" id="SSF52821">
    <property type="entry name" value="Rhodanese/Cell cycle control phosphatase"/>
    <property type="match status" value="1"/>
</dbReference>
<evidence type="ECO:0000313" key="3">
    <source>
        <dbReference type="Proteomes" id="UP000075604"/>
    </source>
</evidence>
<dbReference type="InterPro" id="IPR001763">
    <property type="entry name" value="Rhodanese-like_dom"/>
</dbReference>
<feature type="domain" description="Rhodanese" evidence="1">
    <location>
        <begin position="17"/>
        <end position="117"/>
    </location>
</feature>
<evidence type="ECO:0000259" key="1">
    <source>
        <dbReference type="PROSITE" id="PS50206"/>
    </source>
</evidence>
<sequence>MADIKRVSPEQAKKLIDEEGYLYLDVRSEPEYAAGHPSGAHNVPLMHAAAGGMKPNPDFLDVVCSLYPKDAKIIVGCRSGQRSLRAAEAMVSAGYTAVIDQRAGFEGPRDAFGALSEKGWGPAGLPVATTTPGASYAELRQKAGR</sequence>
<gene>
    <name evidence="2" type="ORF">BE04_40715</name>
</gene>
<organism evidence="2 3">
    <name type="scientific">Sorangium cellulosum</name>
    <name type="common">Polyangium cellulosum</name>
    <dbReference type="NCBI Taxonomy" id="56"/>
    <lineage>
        <taxon>Bacteria</taxon>
        <taxon>Pseudomonadati</taxon>
        <taxon>Myxococcota</taxon>
        <taxon>Polyangia</taxon>
        <taxon>Polyangiales</taxon>
        <taxon>Polyangiaceae</taxon>
        <taxon>Sorangium</taxon>
    </lineage>
</organism>
<dbReference type="PANTHER" id="PTHR45431:SF3">
    <property type="entry name" value="RHODANESE-LIKE DOMAIN-CONTAINING PROTEIN 15, CHLOROPLASTIC"/>
    <property type="match status" value="1"/>
</dbReference>
<dbReference type="InterPro" id="IPR052367">
    <property type="entry name" value="Thiosulfate_ST/Rhodanese-like"/>
</dbReference>
<evidence type="ECO:0000313" key="2">
    <source>
        <dbReference type="EMBL" id="KYF48901.1"/>
    </source>
</evidence>
<protein>
    <submittedName>
        <fullName evidence="2">Rhodanese</fullName>
    </submittedName>
</protein>
<reference evidence="2 3" key="1">
    <citation type="submission" date="2014-02" db="EMBL/GenBank/DDBJ databases">
        <title>The small core and large imbalanced accessory genome model reveals a collaborative survival strategy of Sorangium cellulosum strains in nature.</title>
        <authorList>
            <person name="Han K."/>
            <person name="Peng R."/>
            <person name="Blom J."/>
            <person name="Li Y.-Z."/>
        </authorList>
    </citation>
    <scope>NUCLEOTIDE SEQUENCE [LARGE SCALE GENOMIC DNA]</scope>
    <source>
        <strain evidence="2 3">So0157-18</strain>
    </source>
</reference>
<dbReference type="Proteomes" id="UP000075604">
    <property type="component" value="Unassembled WGS sequence"/>
</dbReference>
<name>A0A150P1D8_SORCE</name>
<comment type="caution">
    <text evidence="2">The sequence shown here is derived from an EMBL/GenBank/DDBJ whole genome shotgun (WGS) entry which is preliminary data.</text>
</comment>
<dbReference type="SMART" id="SM00450">
    <property type="entry name" value="RHOD"/>
    <property type="match status" value="1"/>
</dbReference>
<dbReference type="Gene3D" id="3.40.250.10">
    <property type="entry name" value="Rhodanese-like domain"/>
    <property type="match status" value="1"/>
</dbReference>